<name>A0A9D4HQ14_DREPO</name>
<evidence type="ECO:0000313" key="3">
    <source>
        <dbReference type="Proteomes" id="UP000828390"/>
    </source>
</evidence>
<dbReference type="Proteomes" id="UP000828390">
    <property type="component" value="Unassembled WGS sequence"/>
</dbReference>
<evidence type="ECO:0000256" key="1">
    <source>
        <dbReference type="SAM" id="MobiDB-lite"/>
    </source>
</evidence>
<accession>A0A9D4HQ14</accession>
<keyword evidence="3" id="KW-1185">Reference proteome</keyword>
<dbReference type="EMBL" id="JAIWYP010000012">
    <property type="protein sequence ID" value="KAH3727284.1"/>
    <property type="molecule type" value="Genomic_DNA"/>
</dbReference>
<protein>
    <submittedName>
        <fullName evidence="2">Uncharacterized protein</fullName>
    </submittedName>
</protein>
<sequence length="220" mass="24570">MVNNVTGTPHQDTSLLNADDSIINYQNAQENEPYFPTEGDHTDRTSKLNETEETGRDSRNPDVTTPDFQIATEHRAPPHDIVAEPMISKQTIDNNIICIVSESNTKSPAMTLSHIRITEIEPNEVHSKINESVRNHGPPENANNEVTRTFSVIFRKSSQMKVNENTLGVNNDIPEIGHIEHSSNSAKVNIKPKKQTAKANLEQAQQQLAVCKARIQMLET</sequence>
<reference evidence="2" key="2">
    <citation type="submission" date="2020-11" db="EMBL/GenBank/DDBJ databases">
        <authorList>
            <person name="McCartney M.A."/>
            <person name="Auch B."/>
            <person name="Kono T."/>
            <person name="Mallez S."/>
            <person name="Becker A."/>
            <person name="Gohl D.M."/>
            <person name="Silverstein K.A.T."/>
            <person name="Koren S."/>
            <person name="Bechman K.B."/>
            <person name="Herman A."/>
            <person name="Abrahante J.E."/>
            <person name="Garbe J."/>
        </authorList>
    </citation>
    <scope>NUCLEOTIDE SEQUENCE</scope>
    <source>
        <strain evidence="2">Duluth1</strain>
        <tissue evidence="2">Whole animal</tissue>
    </source>
</reference>
<reference evidence="2" key="1">
    <citation type="journal article" date="2019" name="bioRxiv">
        <title>The Genome of the Zebra Mussel, Dreissena polymorpha: A Resource for Invasive Species Research.</title>
        <authorList>
            <person name="McCartney M.A."/>
            <person name="Auch B."/>
            <person name="Kono T."/>
            <person name="Mallez S."/>
            <person name="Zhang Y."/>
            <person name="Obille A."/>
            <person name="Becker A."/>
            <person name="Abrahante J.E."/>
            <person name="Garbe J."/>
            <person name="Badalamenti J.P."/>
            <person name="Herman A."/>
            <person name="Mangelson H."/>
            <person name="Liachko I."/>
            <person name="Sullivan S."/>
            <person name="Sone E.D."/>
            <person name="Koren S."/>
            <person name="Silverstein K.A.T."/>
            <person name="Beckman K.B."/>
            <person name="Gohl D.M."/>
        </authorList>
    </citation>
    <scope>NUCLEOTIDE SEQUENCE</scope>
    <source>
        <strain evidence="2">Duluth1</strain>
        <tissue evidence="2">Whole animal</tissue>
    </source>
</reference>
<dbReference type="AlphaFoldDB" id="A0A9D4HQ14"/>
<evidence type="ECO:0000313" key="2">
    <source>
        <dbReference type="EMBL" id="KAH3727284.1"/>
    </source>
</evidence>
<comment type="caution">
    <text evidence="2">The sequence shown here is derived from an EMBL/GenBank/DDBJ whole genome shotgun (WGS) entry which is preliminary data.</text>
</comment>
<organism evidence="2 3">
    <name type="scientific">Dreissena polymorpha</name>
    <name type="common">Zebra mussel</name>
    <name type="synonym">Mytilus polymorpha</name>
    <dbReference type="NCBI Taxonomy" id="45954"/>
    <lineage>
        <taxon>Eukaryota</taxon>
        <taxon>Metazoa</taxon>
        <taxon>Spiralia</taxon>
        <taxon>Lophotrochozoa</taxon>
        <taxon>Mollusca</taxon>
        <taxon>Bivalvia</taxon>
        <taxon>Autobranchia</taxon>
        <taxon>Heteroconchia</taxon>
        <taxon>Euheterodonta</taxon>
        <taxon>Imparidentia</taxon>
        <taxon>Neoheterodontei</taxon>
        <taxon>Myida</taxon>
        <taxon>Dreissenoidea</taxon>
        <taxon>Dreissenidae</taxon>
        <taxon>Dreissena</taxon>
    </lineage>
</organism>
<gene>
    <name evidence="2" type="ORF">DPMN_053214</name>
</gene>
<feature type="compositionally biased region" description="Basic and acidic residues" evidence="1">
    <location>
        <begin position="38"/>
        <end position="60"/>
    </location>
</feature>
<proteinExistence type="predicted"/>
<feature type="region of interest" description="Disordered" evidence="1">
    <location>
        <begin position="30"/>
        <end position="65"/>
    </location>
</feature>